<organism evidence="7 8">
    <name type="scientific">Ligilactobacillus saerimneri</name>
    <dbReference type="NCBI Taxonomy" id="228229"/>
    <lineage>
        <taxon>Bacteria</taxon>
        <taxon>Bacillati</taxon>
        <taxon>Bacillota</taxon>
        <taxon>Bacilli</taxon>
        <taxon>Lactobacillales</taxon>
        <taxon>Lactobacillaceae</taxon>
        <taxon>Ligilactobacillus</taxon>
    </lineage>
</organism>
<keyword evidence="1 3" id="KW-0210">Decarboxylase</keyword>
<comment type="function">
    <text evidence="4">Catalyzes two steps in the biosynthesis of coenzyme A. In the first step cysteine is conjugated to 4'-phosphopantothenate to form 4-phosphopantothenoylcysteine, in the latter compound is decarboxylated to form 4'-phosphopantotheine.</text>
</comment>
<keyword evidence="3 4" id="KW-0285">Flavoprotein</keyword>
<dbReference type="Pfam" id="PF04127">
    <property type="entry name" value="DFP"/>
    <property type="match status" value="1"/>
</dbReference>
<dbReference type="Gene3D" id="3.40.50.1950">
    <property type="entry name" value="Flavin prenyltransferase-like"/>
    <property type="match status" value="1"/>
</dbReference>
<dbReference type="UniPathway" id="UPA00241">
    <property type="reaction ID" value="UER00353"/>
</dbReference>
<keyword evidence="3 4" id="KW-0436">Ligase</keyword>
<comment type="similarity">
    <text evidence="3 4">In the C-terminal section; belongs to the PPC synthetase family.</text>
</comment>
<dbReference type="GO" id="GO:0015937">
    <property type="term" value="P:coenzyme A biosynthetic process"/>
    <property type="evidence" value="ECO:0007669"/>
    <property type="project" value="UniProtKB-UniRule"/>
</dbReference>
<dbReference type="GO" id="GO:0015941">
    <property type="term" value="P:pantothenate catabolic process"/>
    <property type="evidence" value="ECO:0007669"/>
    <property type="project" value="InterPro"/>
</dbReference>
<comment type="pathway">
    <text evidence="3 4">Cofactor biosynthesis; coenzyme A biosynthesis; CoA from (R)-pantothenate: step 2/5.</text>
</comment>
<evidence type="ECO:0000256" key="1">
    <source>
        <dbReference type="ARBA" id="ARBA00022793"/>
    </source>
</evidence>
<comment type="catalytic activity">
    <reaction evidence="3 4">
        <text>(R)-4'-phosphopantothenate + L-cysteine + CTP = N-[(R)-4-phosphopantothenoyl]-L-cysteine + CMP + diphosphate + H(+)</text>
        <dbReference type="Rhea" id="RHEA:19397"/>
        <dbReference type="ChEBI" id="CHEBI:10986"/>
        <dbReference type="ChEBI" id="CHEBI:15378"/>
        <dbReference type="ChEBI" id="CHEBI:33019"/>
        <dbReference type="ChEBI" id="CHEBI:35235"/>
        <dbReference type="ChEBI" id="CHEBI:37563"/>
        <dbReference type="ChEBI" id="CHEBI:59458"/>
        <dbReference type="ChEBI" id="CHEBI:60377"/>
        <dbReference type="EC" id="6.3.2.5"/>
    </reaction>
</comment>
<dbReference type="RefSeq" id="WP_180849574.1">
    <property type="nucleotide sequence ID" value="NZ_CP047418.1"/>
</dbReference>
<dbReference type="Gene3D" id="3.40.50.10300">
    <property type="entry name" value="CoaB-like"/>
    <property type="match status" value="1"/>
</dbReference>
<dbReference type="PANTHER" id="PTHR14359:SF6">
    <property type="entry name" value="PHOSPHOPANTOTHENOYLCYSTEINE DECARBOXYLASE"/>
    <property type="match status" value="1"/>
</dbReference>
<feature type="binding site" evidence="3">
    <location>
        <position position="331"/>
    </location>
    <ligand>
        <name>CTP</name>
        <dbReference type="ChEBI" id="CHEBI:37563"/>
    </ligand>
</feature>
<evidence type="ECO:0000259" key="6">
    <source>
        <dbReference type="Pfam" id="PF04127"/>
    </source>
</evidence>
<reference evidence="7 8" key="1">
    <citation type="submission" date="2020-01" db="EMBL/GenBank/DDBJ databases">
        <title>Complete and circular genome sequences of six lactobacillus isolates from horses.</title>
        <authorList>
            <person name="Hassan H.M."/>
        </authorList>
    </citation>
    <scope>NUCLEOTIDE SEQUENCE [LARGE SCALE GENOMIC DNA]</scope>
    <source>
        <strain evidence="7 8">1A</strain>
    </source>
</reference>
<comment type="similarity">
    <text evidence="3 4">In the N-terminal section; belongs to the HFCD (homo-oligomeric flavin containing Cys decarboxylase) superfamily.</text>
</comment>
<dbReference type="HAMAP" id="MF_02225">
    <property type="entry name" value="CoaBC"/>
    <property type="match status" value="1"/>
</dbReference>
<dbReference type="SUPFAM" id="SSF102645">
    <property type="entry name" value="CoaB-like"/>
    <property type="match status" value="1"/>
</dbReference>
<comment type="cofactor">
    <cofactor evidence="3">
        <name>Mg(2+)</name>
        <dbReference type="ChEBI" id="CHEBI:18420"/>
    </cofactor>
</comment>
<name>A0A7H9EK87_9LACO</name>
<dbReference type="InterPro" id="IPR003382">
    <property type="entry name" value="Flavoprotein"/>
</dbReference>
<feature type="binding site" evidence="3">
    <location>
        <position position="284"/>
    </location>
    <ligand>
        <name>CTP</name>
        <dbReference type="ChEBI" id="CHEBI:37563"/>
    </ligand>
</feature>
<comment type="caution">
    <text evidence="3">Lacks conserved residue(s) required for the propagation of feature annotation.</text>
</comment>
<dbReference type="EC" id="4.1.1.36" evidence="3"/>
<dbReference type="KEGG" id="lsw:GTO87_03835"/>
<keyword evidence="3 4" id="KW-0288">FMN</keyword>
<dbReference type="GO" id="GO:0004633">
    <property type="term" value="F:phosphopantothenoylcysteine decarboxylase activity"/>
    <property type="evidence" value="ECO:0007669"/>
    <property type="project" value="UniProtKB-UniRule"/>
</dbReference>
<dbReference type="InterPro" id="IPR035929">
    <property type="entry name" value="CoaB-like_sf"/>
</dbReference>
<feature type="domain" description="Flavoprotein" evidence="5">
    <location>
        <begin position="1"/>
        <end position="169"/>
    </location>
</feature>
<evidence type="ECO:0000256" key="2">
    <source>
        <dbReference type="ARBA" id="ARBA00023239"/>
    </source>
</evidence>
<gene>
    <name evidence="3 7" type="primary">coaBC</name>
    <name evidence="7" type="ORF">GTO87_03835</name>
</gene>
<comment type="catalytic activity">
    <reaction evidence="3 4">
        <text>N-[(R)-4-phosphopantothenoyl]-L-cysteine + H(+) = (R)-4'-phosphopantetheine + CO2</text>
        <dbReference type="Rhea" id="RHEA:16793"/>
        <dbReference type="ChEBI" id="CHEBI:15378"/>
        <dbReference type="ChEBI" id="CHEBI:16526"/>
        <dbReference type="ChEBI" id="CHEBI:59458"/>
        <dbReference type="ChEBI" id="CHEBI:61723"/>
        <dbReference type="EC" id="4.1.1.36"/>
    </reaction>
</comment>
<dbReference type="EMBL" id="CP047418">
    <property type="protein sequence ID" value="QLL77809.1"/>
    <property type="molecule type" value="Genomic_DNA"/>
</dbReference>
<comment type="cofactor">
    <cofactor evidence="3">
        <name>FMN</name>
        <dbReference type="ChEBI" id="CHEBI:58210"/>
    </cofactor>
    <text evidence="3">Binds 1 FMN per subunit.</text>
</comment>
<dbReference type="SUPFAM" id="SSF52507">
    <property type="entry name" value="Homo-oligomeric flavin-containing Cys decarboxylases, HFCD"/>
    <property type="match status" value="1"/>
</dbReference>
<dbReference type="Pfam" id="PF02441">
    <property type="entry name" value="Flavoprotein"/>
    <property type="match status" value="1"/>
</dbReference>
<dbReference type="PANTHER" id="PTHR14359">
    <property type="entry name" value="HOMO-OLIGOMERIC FLAVIN CONTAINING CYS DECARBOXYLASE FAMILY"/>
    <property type="match status" value="1"/>
</dbReference>
<dbReference type="GO" id="GO:0010181">
    <property type="term" value="F:FMN binding"/>
    <property type="evidence" value="ECO:0007669"/>
    <property type="project" value="UniProtKB-UniRule"/>
</dbReference>
<protein>
    <recommendedName>
        <fullName evidence="3">Coenzyme A biosynthesis bifunctional protein CoaBC</fullName>
    </recommendedName>
    <alternativeName>
        <fullName evidence="3">DNA/pantothenate metabolism flavoprotein</fullName>
    </alternativeName>
    <alternativeName>
        <fullName evidence="3">Phosphopantothenoylcysteine synthetase/decarboxylase</fullName>
        <shortName evidence="3">PPCS-PPCDC</shortName>
    </alternativeName>
    <domain>
        <recommendedName>
            <fullName evidence="3">Phosphopantothenoylcysteine decarboxylase</fullName>
            <shortName evidence="3">PPC decarboxylase</shortName>
            <shortName evidence="3">PPC-DC</shortName>
            <ecNumber evidence="3">4.1.1.36</ecNumber>
        </recommendedName>
        <alternativeName>
            <fullName evidence="3">CoaC</fullName>
        </alternativeName>
    </domain>
    <domain>
        <recommendedName>
            <fullName evidence="3">Phosphopantothenate--cysteine ligase</fullName>
            <ecNumber evidence="3">6.3.2.5</ecNumber>
        </recommendedName>
        <alternativeName>
            <fullName evidence="3">CoaB</fullName>
        </alternativeName>
        <alternativeName>
            <fullName evidence="3">Phosphopantothenoylcysteine synthetase</fullName>
            <shortName evidence="3">PPC synthetase</shortName>
            <shortName evidence="3">PPC-S</shortName>
        </alternativeName>
    </domain>
</protein>
<evidence type="ECO:0000313" key="8">
    <source>
        <dbReference type="Proteomes" id="UP000510886"/>
    </source>
</evidence>
<comment type="pathway">
    <text evidence="3 4">Cofactor biosynthesis; coenzyme A biosynthesis; CoA from (R)-pantothenate: step 3/5.</text>
</comment>
<feature type="domain" description="DNA/pantothenate metabolism flavoprotein C-terminal" evidence="6">
    <location>
        <begin position="181"/>
        <end position="388"/>
    </location>
</feature>
<dbReference type="InterPro" id="IPR036551">
    <property type="entry name" value="Flavin_trans-like"/>
</dbReference>
<accession>A0A7H9EK87</accession>
<dbReference type="NCBIfam" id="TIGR00521">
    <property type="entry name" value="coaBC_dfp"/>
    <property type="match status" value="1"/>
</dbReference>
<dbReference type="GO" id="GO:0004632">
    <property type="term" value="F:phosphopantothenate--cysteine ligase activity"/>
    <property type="evidence" value="ECO:0007669"/>
    <property type="project" value="UniProtKB-UniRule"/>
</dbReference>
<evidence type="ECO:0000259" key="5">
    <source>
        <dbReference type="Pfam" id="PF02441"/>
    </source>
</evidence>
<dbReference type="Proteomes" id="UP000510886">
    <property type="component" value="Chromosome"/>
</dbReference>
<dbReference type="AlphaFoldDB" id="A0A7H9EK87"/>
<dbReference type="InterPro" id="IPR007085">
    <property type="entry name" value="DNA/pantothenate-metab_flavo_C"/>
</dbReference>
<keyword evidence="3" id="KW-0479">Metal-binding</keyword>
<evidence type="ECO:0000256" key="4">
    <source>
        <dbReference type="RuleBase" id="RU364078"/>
    </source>
</evidence>
<dbReference type="EC" id="6.3.2.5" evidence="3"/>
<comment type="function">
    <text evidence="3">Catalyzes two sequential steps in the biosynthesis of coenzyme A. In the first step cysteine is conjugated to 4'-phosphopantothenate to form 4-phosphopantothenoylcysteine. In the second step the latter compound is decarboxylated to form 4'-phosphopantotheine.</text>
</comment>
<evidence type="ECO:0000313" key="7">
    <source>
        <dbReference type="EMBL" id="QLL77809.1"/>
    </source>
</evidence>
<keyword evidence="2 3" id="KW-0456">Lyase</keyword>
<proteinExistence type="inferred from homology"/>
<keyword evidence="3" id="KW-0511">Multifunctional enzyme</keyword>
<feature type="region of interest" description="Phosphopantothenate--cysteine ligase" evidence="3">
    <location>
        <begin position="186"/>
        <end position="397"/>
    </location>
</feature>
<dbReference type="InterPro" id="IPR005252">
    <property type="entry name" value="CoaBC"/>
</dbReference>
<evidence type="ECO:0000256" key="3">
    <source>
        <dbReference type="HAMAP-Rule" id="MF_02225"/>
    </source>
</evidence>
<sequence>MKVVVYVTGGIAAYKAVNVVRLLQKNGHEVRVAMTDAAQKFVSTTTFAALLKEKVVTDLFIQGEIPHIELADWADVSLVVPATANILAKMAQGIADDLVSTALLATATMKLVVPAMNTKMWTNPATQRNIALLKKDGVRVLTPVSGPLAEGYAGKGRMPEPEAIWKWFCEQVNKVDGNLPLAGRKVVISAGATSEPIDPVRYITNRSSGKMGAALAQVATMLGAETVVVAGQMQVALPTTVRRVDVTTVAEMNQALNQEYITADIVIMAAAVADYRVAEVAPQKIKKQAEMVLKLQKNIDILANLGARKQHQFLVGFAAETENLVANAQQKMERKNADLIVANDVSRRDIGFNSEQNEVQILRRQNPPRVVAKADKIEVAKEIFKVIIEDGNFNTTD</sequence>
<feature type="binding site" evidence="3">
    <location>
        <position position="335"/>
    </location>
    <ligand>
        <name>CTP</name>
        <dbReference type="ChEBI" id="CHEBI:37563"/>
    </ligand>
</feature>
<dbReference type="GO" id="GO:0071513">
    <property type="term" value="C:phosphopantothenoylcysteine decarboxylase complex"/>
    <property type="evidence" value="ECO:0007669"/>
    <property type="project" value="TreeGrafter"/>
</dbReference>
<feature type="region of interest" description="Phosphopantothenoylcysteine decarboxylase" evidence="3">
    <location>
        <begin position="1"/>
        <end position="185"/>
    </location>
</feature>
<feature type="binding site" evidence="3">
    <location>
        <position position="274"/>
    </location>
    <ligand>
        <name>CTP</name>
        <dbReference type="ChEBI" id="CHEBI:37563"/>
    </ligand>
</feature>
<keyword evidence="3" id="KW-0460">Magnesium</keyword>
<dbReference type="GO" id="GO:0046872">
    <property type="term" value="F:metal ion binding"/>
    <property type="evidence" value="ECO:0007669"/>
    <property type="project" value="UniProtKB-KW"/>
</dbReference>
<feature type="binding site" evidence="3">
    <location>
        <position position="317"/>
    </location>
    <ligand>
        <name>CTP</name>
        <dbReference type="ChEBI" id="CHEBI:37563"/>
    </ligand>
</feature>